<dbReference type="InterPro" id="IPR001433">
    <property type="entry name" value="OxRdtase_FAD/NAD-bd"/>
</dbReference>
<evidence type="ECO:0000256" key="13">
    <source>
        <dbReference type="SAM" id="Phobius"/>
    </source>
</evidence>
<evidence type="ECO:0000256" key="9">
    <source>
        <dbReference type="ARBA" id="ARBA00023002"/>
    </source>
</evidence>
<comment type="cofactor">
    <cofactor evidence="1">
        <name>FAD</name>
        <dbReference type="ChEBI" id="CHEBI:57692"/>
    </cofactor>
</comment>
<evidence type="ECO:0000256" key="2">
    <source>
        <dbReference type="ARBA" id="ARBA00004141"/>
    </source>
</evidence>
<evidence type="ECO:0000256" key="10">
    <source>
        <dbReference type="ARBA" id="ARBA00023004"/>
    </source>
</evidence>
<dbReference type="GO" id="GO:0050660">
    <property type="term" value="F:flavin adenine dinucleotide binding"/>
    <property type="evidence" value="ECO:0007669"/>
    <property type="project" value="TreeGrafter"/>
</dbReference>
<evidence type="ECO:0000259" key="14">
    <source>
        <dbReference type="PROSITE" id="PS51384"/>
    </source>
</evidence>
<dbReference type="PANTHER" id="PTHR47354:SF8">
    <property type="entry name" value="1,2-PHENYLACETYL-COA EPOXIDASE, SUBUNIT E"/>
    <property type="match status" value="1"/>
</dbReference>
<feature type="domain" description="FAD-binding FR-type" evidence="14">
    <location>
        <begin position="232"/>
        <end position="333"/>
    </location>
</feature>
<keyword evidence="10" id="KW-0408">Iron</keyword>
<evidence type="ECO:0000256" key="7">
    <source>
        <dbReference type="ARBA" id="ARBA00022827"/>
    </source>
</evidence>
<comment type="subcellular location">
    <subcellularLocation>
        <location evidence="2">Membrane</location>
        <topology evidence="2">Multi-pass membrane protein</topology>
    </subcellularLocation>
</comment>
<dbReference type="GO" id="GO:0016020">
    <property type="term" value="C:membrane"/>
    <property type="evidence" value="ECO:0007669"/>
    <property type="project" value="UniProtKB-SubCell"/>
</dbReference>
<evidence type="ECO:0000256" key="4">
    <source>
        <dbReference type="ARBA" id="ARBA00022692"/>
    </source>
</evidence>
<feature type="transmembrane region" description="Helical" evidence="13">
    <location>
        <begin position="209"/>
        <end position="229"/>
    </location>
</feature>
<dbReference type="SUPFAM" id="SSF63380">
    <property type="entry name" value="Riboflavin synthase domain-like"/>
    <property type="match status" value="1"/>
</dbReference>
<sequence length="485" mass="54638">MSLRNNRLISPKNIEKVNAFIKTLLGTRTDWRLTKPVLPQLPIVNSTWVGPVMAIITIVVGWFAFANAIGDGNAPFALFIGSVSIMMMTWSNLLSTRILPLEQIFGGVDRMYVWHRWLGALSVGAMWLHLEMVDDVKGIRGASRDIADAAEDLAETGSTLLYILVAISLLRWIPTRWWRLTHKLLILPYAFSCWHFYTSTKPYANASLWGSWFTGFMFLGLAAWLYRVVWRDMIRIGKLHRVSHIEIIGNVVTIELEPVGKPLKYQLGQFAFLKVKVSGLREPHPFTIASSPDEQCLRFVIRDLGDWTHRLITSLAINDRVVVEGAYGHLAPIPNHPVDHVVWVAGGVGITPFIGTAISRLPEDGPTPHLFYCVPSRHNAPAIELLQTAAHEGRIHLHIHASDEKNRLHVDHILSTTNDRQLQNAHIVMCGPDSLVKSMKSGLREHGARQMHVEGFDIRTGVGPDLSRYLDDVVRSQLRRLTSKR</sequence>
<keyword evidence="7" id="KW-0274">FAD</keyword>
<proteinExistence type="predicted"/>
<keyword evidence="9" id="KW-0560">Oxidoreductase</keyword>
<dbReference type="PANTHER" id="PTHR47354">
    <property type="entry name" value="NADH OXIDOREDUCTASE HCR"/>
    <property type="match status" value="1"/>
</dbReference>
<keyword evidence="3" id="KW-0285">Flavoprotein</keyword>
<keyword evidence="4 13" id="KW-0812">Transmembrane</keyword>
<dbReference type="GO" id="GO:0046872">
    <property type="term" value="F:metal ion binding"/>
    <property type="evidence" value="ECO:0007669"/>
    <property type="project" value="UniProtKB-KW"/>
</dbReference>
<dbReference type="InterPro" id="IPR013112">
    <property type="entry name" value="FAD-bd_8"/>
</dbReference>
<evidence type="ECO:0000256" key="5">
    <source>
        <dbReference type="ARBA" id="ARBA00022714"/>
    </source>
</evidence>
<keyword evidence="8 13" id="KW-1133">Transmembrane helix</keyword>
<evidence type="ECO:0000256" key="12">
    <source>
        <dbReference type="ARBA" id="ARBA00023136"/>
    </source>
</evidence>
<dbReference type="GO" id="GO:0016491">
    <property type="term" value="F:oxidoreductase activity"/>
    <property type="evidence" value="ECO:0007669"/>
    <property type="project" value="UniProtKB-KW"/>
</dbReference>
<evidence type="ECO:0000256" key="8">
    <source>
        <dbReference type="ARBA" id="ARBA00022989"/>
    </source>
</evidence>
<dbReference type="EMBL" id="CAEZTI010000015">
    <property type="protein sequence ID" value="CAB4557457.1"/>
    <property type="molecule type" value="Genomic_DNA"/>
</dbReference>
<dbReference type="Pfam" id="PF01794">
    <property type="entry name" value="Ferric_reduct"/>
    <property type="match status" value="1"/>
</dbReference>
<keyword evidence="6" id="KW-0479">Metal-binding</keyword>
<dbReference type="InterPro" id="IPR050415">
    <property type="entry name" value="MRET"/>
</dbReference>
<evidence type="ECO:0000256" key="11">
    <source>
        <dbReference type="ARBA" id="ARBA00023014"/>
    </source>
</evidence>
<evidence type="ECO:0000256" key="3">
    <source>
        <dbReference type="ARBA" id="ARBA00022630"/>
    </source>
</evidence>
<feature type="transmembrane region" description="Helical" evidence="13">
    <location>
        <begin position="76"/>
        <end position="94"/>
    </location>
</feature>
<dbReference type="Pfam" id="PF08022">
    <property type="entry name" value="FAD_binding_8"/>
    <property type="match status" value="1"/>
</dbReference>
<keyword evidence="12 13" id="KW-0472">Membrane</keyword>
<protein>
    <submittedName>
        <fullName evidence="15">Unannotated protein</fullName>
    </submittedName>
</protein>
<accession>A0A6J6D0Z7</accession>
<dbReference type="InterPro" id="IPR017927">
    <property type="entry name" value="FAD-bd_FR_type"/>
</dbReference>
<dbReference type="PROSITE" id="PS51384">
    <property type="entry name" value="FAD_FR"/>
    <property type="match status" value="1"/>
</dbReference>
<dbReference type="InterPro" id="IPR017938">
    <property type="entry name" value="Riboflavin_synthase-like_b-brl"/>
</dbReference>
<keyword evidence="5" id="KW-0001">2Fe-2S</keyword>
<feature type="transmembrane region" description="Helical" evidence="13">
    <location>
        <begin position="180"/>
        <end position="197"/>
    </location>
</feature>
<name>A0A6J6D0Z7_9ZZZZ</name>
<dbReference type="CDD" id="cd06198">
    <property type="entry name" value="FNR_like_3"/>
    <property type="match status" value="1"/>
</dbReference>
<dbReference type="AlphaFoldDB" id="A0A6J6D0Z7"/>
<dbReference type="SUPFAM" id="SSF52343">
    <property type="entry name" value="Ferredoxin reductase-like, C-terminal NADP-linked domain"/>
    <property type="match status" value="1"/>
</dbReference>
<dbReference type="Gene3D" id="2.40.30.10">
    <property type="entry name" value="Translation factors"/>
    <property type="match status" value="1"/>
</dbReference>
<dbReference type="GO" id="GO:0051537">
    <property type="term" value="F:2 iron, 2 sulfur cluster binding"/>
    <property type="evidence" value="ECO:0007669"/>
    <property type="project" value="UniProtKB-KW"/>
</dbReference>
<dbReference type="InterPro" id="IPR013130">
    <property type="entry name" value="Fe3_Rdtase_TM_dom"/>
</dbReference>
<evidence type="ECO:0000256" key="6">
    <source>
        <dbReference type="ARBA" id="ARBA00022723"/>
    </source>
</evidence>
<keyword evidence="11" id="KW-0411">Iron-sulfur</keyword>
<evidence type="ECO:0000313" key="15">
    <source>
        <dbReference type="EMBL" id="CAB4557457.1"/>
    </source>
</evidence>
<gene>
    <name evidence="15" type="ORF">UFOPK1619_00154</name>
</gene>
<feature type="transmembrane region" description="Helical" evidence="13">
    <location>
        <begin position="48"/>
        <end position="70"/>
    </location>
</feature>
<dbReference type="Pfam" id="PF00175">
    <property type="entry name" value="NAD_binding_1"/>
    <property type="match status" value="1"/>
</dbReference>
<dbReference type="InterPro" id="IPR039261">
    <property type="entry name" value="FNR_nucleotide-bd"/>
</dbReference>
<reference evidence="15" key="1">
    <citation type="submission" date="2020-05" db="EMBL/GenBank/DDBJ databases">
        <authorList>
            <person name="Chiriac C."/>
            <person name="Salcher M."/>
            <person name="Ghai R."/>
            <person name="Kavagutti S V."/>
        </authorList>
    </citation>
    <scope>NUCLEOTIDE SEQUENCE</scope>
</reference>
<feature type="transmembrane region" description="Helical" evidence="13">
    <location>
        <begin position="114"/>
        <end position="133"/>
    </location>
</feature>
<dbReference type="Gene3D" id="3.40.50.80">
    <property type="entry name" value="Nucleotide-binding domain of ferredoxin-NADP reductase (FNR) module"/>
    <property type="match status" value="1"/>
</dbReference>
<evidence type="ECO:0000256" key="1">
    <source>
        <dbReference type="ARBA" id="ARBA00001974"/>
    </source>
</evidence>
<organism evidence="15">
    <name type="scientific">freshwater metagenome</name>
    <dbReference type="NCBI Taxonomy" id="449393"/>
    <lineage>
        <taxon>unclassified sequences</taxon>
        <taxon>metagenomes</taxon>
        <taxon>ecological metagenomes</taxon>
    </lineage>
</organism>
<feature type="transmembrane region" description="Helical" evidence="13">
    <location>
        <begin position="153"/>
        <end position="173"/>
    </location>
</feature>